<dbReference type="GO" id="GO:0015098">
    <property type="term" value="F:molybdate ion transmembrane transporter activity"/>
    <property type="evidence" value="ECO:0007669"/>
    <property type="project" value="InterPro"/>
</dbReference>
<dbReference type="Pfam" id="PF00005">
    <property type="entry name" value="ABC_tran"/>
    <property type="match status" value="1"/>
</dbReference>
<gene>
    <name evidence="12" type="primary">modC</name>
    <name evidence="12" type="ORF">G3256_11775</name>
</gene>
<dbReference type="InterPro" id="IPR003593">
    <property type="entry name" value="AAA+_ATPase"/>
</dbReference>
<sequence>MLNVDLKHRFDDFTLDVSFEAPAGITVLFGRSGSGKTSIANAVAGLLQPDKGRITLAGRVLTDTAKRIRVPSHKRRVGYIFQDGRLFPHLSVAQNLRYGRRFAPRNAHPADPDHVIGLLGIGHLMDRRPASLSGGEKQRVAIGRALLAGPDIILADEPLAALDAERKAEILPYFERLRDEMPVPVLYVSHDIPEMSRLASTVIALKDGRVAGQGPADEILSDASATPLGVRAAGSLISARVVAHHPDGLSELEADGIRLLLPRVPGEPGSRVRVRIDAQDVMLSLSEPVGISALNVLPATLTAMRKGDGPGVIVQLDAGGTALLARITRRSADALDLQPGLKVFAVIKAVSVPRDAVTSDPAQGE</sequence>
<reference evidence="12 13" key="1">
    <citation type="submission" date="2020-02" db="EMBL/GenBank/DDBJ databases">
        <title>Genome sequence of Roseobacter ponti.</title>
        <authorList>
            <person name="Hollensteiner J."/>
            <person name="Schneider D."/>
            <person name="Poehlein A."/>
            <person name="Daniel R."/>
        </authorList>
    </citation>
    <scope>NUCLEOTIDE SEQUENCE [LARGE SCALE GENOMIC DNA]</scope>
    <source>
        <strain evidence="12 13">DSM 106830</strain>
    </source>
</reference>
<keyword evidence="13" id="KW-1185">Reference proteome</keyword>
<evidence type="ECO:0000256" key="1">
    <source>
        <dbReference type="ARBA" id="ARBA00022448"/>
    </source>
</evidence>
<dbReference type="PANTHER" id="PTHR43514:SF4">
    <property type="entry name" value="ABC TRANSPORTER I FAMILY MEMBER 10"/>
    <property type="match status" value="1"/>
</dbReference>
<keyword evidence="4" id="KW-0997">Cell inner membrane</keyword>
<evidence type="ECO:0000256" key="4">
    <source>
        <dbReference type="ARBA" id="ARBA00022519"/>
    </source>
</evidence>
<name>A0A858SVW5_9RHOB</name>
<dbReference type="Gene3D" id="3.40.50.300">
    <property type="entry name" value="P-loop containing nucleotide triphosphate hydrolases"/>
    <property type="match status" value="1"/>
</dbReference>
<dbReference type="KEGG" id="rpon:G3256_11775"/>
<dbReference type="SUPFAM" id="SSF50331">
    <property type="entry name" value="MOP-like"/>
    <property type="match status" value="1"/>
</dbReference>
<evidence type="ECO:0000256" key="5">
    <source>
        <dbReference type="ARBA" id="ARBA00022741"/>
    </source>
</evidence>
<proteinExistence type="predicted"/>
<dbReference type="InterPro" id="IPR008995">
    <property type="entry name" value="Mo/tungstate-bd_C_term_dom"/>
</dbReference>
<dbReference type="InterPro" id="IPR003439">
    <property type="entry name" value="ABC_transporter-like_ATP-bd"/>
</dbReference>
<protein>
    <submittedName>
        <fullName evidence="12">Molybdenum ABC transporter ATP-binding protein</fullName>
    </submittedName>
</protein>
<keyword evidence="1" id="KW-0813">Transport</keyword>
<dbReference type="Pfam" id="PF03459">
    <property type="entry name" value="TOBE"/>
    <property type="match status" value="1"/>
</dbReference>
<accession>A0A858SVW5</accession>
<evidence type="ECO:0000256" key="2">
    <source>
        <dbReference type="ARBA" id="ARBA00022475"/>
    </source>
</evidence>
<dbReference type="PROSITE" id="PS50893">
    <property type="entry name" value="ABC_TRANSPORTER_2"/>
    <property type="match status" value="1"/>
</dbReference>
<dbReference type="InterPro" id="IPR005116">
    <property type="entry name" value="Transp-assoc_OB_typ1"/>
</dbReference>
<keyword evidence="8" id="KW-0472">Membrane</keyword>
<evidence type="ECO:0000256" key="7">
    <source>
        <dbReference type="ARBA" id="ARBA00022967"/>
    </source>
</evidence>
<evidence type="ECO:0000313" key="12">
    <source>
        <dbReference type="EMBL" id="QJF51793.1"/>
    </source>
</evidence>
<dbReference type="EMBL" id="CP048788">
    <property type="protein sequence ID" value="QJF51793.1"/>
    <property type="molecule type" value="Genomic_DNA"/>
</dbReference>
<dbReference type="InterPro" id="IPR050334">
    <property type="entry name" value="Molybdenum_import_ModC"/>
</dbReference>
<keyword evidence="3 9" id="KW-0500">Molybdenum</keyword>
<evidence type="ECO:0000259" key="10">
    <source>
        <dbReference type="PROSITE" id="PS50893"/>
    </source>
</evidence>
<dbReference type="PROSITE" id="PS51866">
    <property type="entry name" value="MOP"/>
    <property type="match status" value="1"/>
</dbReference>
<dbReference type="GO" id="GO:0005524">
    <property type="term" value="F:ATP binding"/>
    <property type="evidence" value="ECO:0007669"/>
    <property type="project" value="UniProtKB-KW"/>
</dbReference>
<dbReference type="InterPro" id="IPR004606">
    <property type="entry name" value="Mop_domain"/>
</dbReference>
<keyword evidence="2" id="KW-1003">Cell membrane</keyword>
<dbReference type="PROSITE" id="PS00211">
    <property type="entry name" value="ABC_TRANSPORTER_1"/>
    <property type="match status" value="1"/>
</dbReference>
<dbReference type="PANTHER" id="PTHR43514">
    <property type="entry name" value="ABC TRANSPORTER I FAMILY MEMBER 10"/>
    <property type="match status" value="1"/>
</dbReference>
<evidence type="ECO:0000256" key="6">
    <source>
        <dbReference type="ARBA" id="ARBA00022840"/>
    </source>
</evidence>
<organism evidence="12 13">
    <name type="scientific">Roseobacter ponti</name>
    <dbReference type="NCBI Taxonomy" id="1891787"/>
    <lineage>
        <taxon>Bacteria</taxon>
        <taxon>Pseudomonadati</taxon>
        <taxon>Pseudomonadota</taxon>
        <taxon>Alphaproteobacteria</taxon>
        <taxon>Rhodobacterales</taxon>
        <taxon>Roseobacteraceae</taxon>
        <taxon>Roseobacter</taxon>
    </lineage>
</organism>
<dbReference type="InterPro" id="IPR027417">
    <property type="entry name" value="P-loop_NTPase"/>
</dbReference>
<feature type="domain" description="Mop" evidence="11">
    <location>
        <begin position="290"/>
        <end position="356"/>
    </location>
</feature>
<dbReference type="GO" id="GO:0140359">
    <property type="term" value="F:ABC-type transporter activity"/>
    <property type="evidence" value="ECO:0007669"/>
    <property type="project" value="InterPro"/>
</dbReference>
<dbReference type="SMART" id="SM00382">
    <property type="entry name" value="AAA"/>
    <property type="match status" value="1"/>
</dbReference>
<dbReference type="AlphaFoldDB" id="A0A858SVW5"/>
<dbReference type="GO" id="GO:0016887">
    <property type="term" value="F:ATP hydrolysis activity"/>
    <property type="evidence" value="ECO:0007669"/>
    <property type="project" value="InterPro"/>
</dbReference>
<dbReference type="InterPro" id="IPR011868">
    <property type="entry name" value="ModC_ABC_ATP-bd"/>
</dbReference>
<evidence type="ECO:0000259" key="11">
    <source>
        <dbReference type="PROSITE" id="PS51866"/>
    </source>
</evidence>
<dbReference type="SUPFAM" id="SSF52540">
    <property type="entry name" value="P-loop containing nucleoside triphosphate hydrolases"/>
    <property type="match status" value="1"/>
</dbReference>
<dbReference type="Proteomes" id="UP000503308">
    <property type="component" value="Chromosome"/>
</dbReference>
<keyword evidence="7" id="KW-1278">Translocase</keyword>
<feature type="domain" description="ABC transporter" evidence="10">
    <location>
        <begin position="1"/>
        <end position="232"/>
    </location>
</feature>
<evidence type="ECO:0000256" key="3">
    <source>
        <dbReference type="ARBA" id="ARBA00022505"/>
    </source>
</evidence>
<dbReference type="NCBIfam" id="TIGR02142">
    <property type="entry name" value="modC_ABC"/>
    <property type="match status" value="1"/>
</dbReference>
<dbReference type="Gene3D" id="2.40.50.100">
    <property type="match status" value="1"/>
</dbReference>
<evidence type="ECO:0000313" key="13">
    <source>
        <dbReference type="Proteomes" id="UP000503308"/>
    </source>
</evidence>
<evidence type="ECO:0000256" key="9">
    <source>
        <dbReference type="PROSITE-ProRule" id="PRU01213"/>
    </source>
</evidence>
<dbReference type="InterPro" id="IPR017871">
    <property type="entry name" value="ABC_transporter-like_CS"/>
</dbReference>
<keyword evidence="5" id="KW-0547">Nucleotide-binding</keyword>
<keyword evidence="6 12" id="KW-0067">ATP-binding</keyword>
<evidence type="ECO:0000256" key="8">
    <source>
        <dbReference type="ARBA" id="ARBA00023136"/>
    </source>
</evidence>
<dbReference type="GO" id="GO:0016020">
    <property type="term" value="C:membrane"/>
    <property type="evidence" value="ECO:0007669"/>
    <property type="project" value="InterPro"/>
</dbReference>